<dbReference type="SUPFAM" id="SSF52540">
    <property type="entry name" value="P-loop containing nucleoside triphosphate hydrolases"/>
    <property type="match status" value="1"/>
</dbReference>
<evidence type="ECO:0000313" key="5">
    <source>
        <dbReference type="EMBL" id="MBB5060290.1"/>
    </source>
</evidence>
<evidence type="ECO:0000256" key="2">
    <source>
        <dbReference type="ARBA" id="ARBA00022741"/>
    </source>
</evidence>
<reference evidence="5 6" key="1">
    <citation type="submission" date="2020-08" db="EMBL/GenBank/DDBJ databases">
        <title>Genomic Encyclopedia of Type Strains, Phase IV (KMG-V): Genome sequencing to study the core and pangenomes of soil and plant-associated prokaryotes.</title>
        <authorList>
            <person name="Whitman W."/>
        </authorList>
    </citation>
    <scope>NUCLEOTIDE SEQUENCE [LARGE SCALE GENOMIC DNA]</scope>
    <source>
        <strain evidence="5 6">M8UP14</strain>
    </source>
</reference>
<dbReference type="Gene3D" id="3.40.50.300">
    <property type="entry name" value="P-loop containing nucleotide triphosphate hydrolases"/>
    <property type="match status" value="1"/>
</dbReference>
<comment type="caution">
    <text evidence="5">The sequence shown here is derived from an EMBL/GenBank/DDBJ whole genome shotgun (WGS) entry which is preliminary data.</text>
</comment>
<evidence type="ECO:0000256" key="1">
    <source>
        <dbReference type="ARBA" id="ARBA00022448"/>
    </source>
</evidence>
<gene>
    <name evidence="5" type="ORF">HDF16_005026</name>
</gene>
<accession>A0A7W8E7I1</accession>
<dbReference type="InterPro" id="IPR003439">
    <property type="entry name" value="ABC_transporter-like_ATP-bd"/>
</dbReference>
<dbReference type="PANTHER" id="PTHR42939:SF1">
    <property type="entry name" value="ABC TRANSPORTER ATP-BINDING PROTEIN ALBC-RELATED"/>
    <property type="match status" value="1"/>
</dbReference>
<evidence type="ECO:0000259" key="4">
    <source>
        <dbReference type="Pfam" id="PF00005"/>
    </source>
</evidence>
<dbReference type="EMBL" id="JACHIP010000011">
    <property type="protein sequence ID" value="MBB5060290.1"/>
    <property type="molecule type" value="Genomic_DNA"/>
</dbReference>
<proteinExistence type="predicted"/>
<keyword evidence="3 5" id="KW-0067">ATP-binding</keyword>
<dbReference type="Proteomes" id="UP000540989">
    <property type="component" value="Unassembled WGS sequence"/>
</dbReference>
<name>A0A7W8E7I1_9BACT</name>
<dbReference type="GO" id="GO:0005524">
    <property type="term" value="F:ATP binding"/>
    <property type="evidence" value="ECO:0007669"/>
    <property type="project" value="UniProtKB-KW"/>
</dbReference>
<feature type="domain" description="ABC transporter" evidence="4">
    <location>
        <begin position="3"/>
        <end position="108"/>
    </location>
</feature>
<dbReference type="InterPro" id="IPR027417">
    <property type="entry name" value="P-loop_NTPase"/>
</dbReference>
<dbReference type="InterPro" id="IPR051782">
    <property type="entry name" value="ABC_Transporter_VariousFunc"/>
</dbReference>
<keyword evidence="6" id="KW-1185">Reference proteome</keyword>
<keyword evidence="2" id="KW-0547">Nucleotide-binding</keyword>
<dbReference type="AlphaFoldDB" id="A0A7W8E7I1"/>
<dbReference type="Pfam" id="PF00005">
    <property type="entry name" value="ABC_tran"/>
    <property type="match status" value="1"/>
</dbReference>
<protein>
    <submittedName>
        <fullName evidence="5">ABC-2 type transport system ATP-binding protein</fullName>
    </submittedName>
</protein>
<dbReference type="PANTHER" id="PTHR42939">
    <property type="entry name" value="ABC TRANSPORTER ATP-BINDING PROTEIN ALBC-RELATED"/>
    <property type="match status" value="1"/>
</dbReference>
<sequence>MNLQKATAGTAQLLGTPSEQVRGSFLKQVGYISENQEMPESMTVVRYFSYLKSFYPAWDSDLERQLLREFSLPGDRKLRHLSRGMRMKVAFVGALSYRPPLLILDEPFSGLDPLVRDELVQGLLDRIGESTIYLSSHDLAEVETFATHVGHLESGNLVFSDEIDTLHGRFRGVEFHTSTDRPLPVGLPKTWLEVERSGIIVRYKHSAFKDAEDSMAEIHRLFPDASSSTFSPLSLRTIFLAHARTAREVRNEQNTGETQ</sequence>
<evidence type="ECO:0000313" key="6">
    <source>
        <dbReference type="Proteomes" id="UP000540989"/>
    </source>
</evidence>
<dbReference type="GO" id="GO:0016887">
    <property type="term" value="F:ATP hydrolysis activity"/>
    <property type="evidence" value="ECO:0007669"/>
    <property type="project" value="InterPro"/>
</dbReference>
<keyword evidence="1" id="KW-0813">Transport</keyword>
<organism evidence="5 6">
    <name type="scientific">Granulicella aggregans</name>
    <dbReference type="NCBI Taxonomy" id="474949"/>
    <lineage>
        <taxon>Bacteria</taxon>
        <taxon>Pseudomonadati</taxon>
        <taxon>Acidobacteriota</taxon>
        <taxon>Terriglobia</taxon>
        <taxon>Terriglobales</taxon>
        <taxon>Acidobacteriaceae</taxon>
        <taxon>Granulicella</taxon>
    </lineage>
</organism>
<evidence type="ECO:0000256" key="3">
    <source>
        <dbReference type="ARBA" id="ARBA00022840"/>
    </source>
</evidence>